<evidence type="ECO:0000313" key="3">
    <source>
        <dbReference type="EMBL" id="CAA2104996.1"/>
    </source>
</evidence>
<feature type="region of interest" description="Disordered" evidence="1">
    <location>
        <begin position="19"/>
        <end position="50"/>
    </location>
</feature>
<organism evidence="3">
    <name type="scientific">Methylobacterium bullatum</name>
    <dbReference type="NCBI Taxonomy" id="570505"/>
    <lineage>
        <taxon>Bacteria</taxon>
        <taxon>Pseudomonadati</taxon>
        <taxon>Pseudomonadota</taxon>
        <taxon>Alphaproteobacteria</taxon>
        <taxon>Hyphomicrobiales</taxon>
        <taxon>Methylobacteriaceae</taxon>
        <taxon>Methylobacterium</taxon>
    </lineage>
</organism>
<gene>
    <name evidence="3" type="ORF">MBUL_02972</name>
</gene>
<dbReference type="EMBL" id="LR743504">
    <property type="protein sequence ID" value="CAA2104996.1"/>
    <property type="molecule type" value="Genomic_DNA"/>
</dbReference>
<sequence>MSFLGSIVSKILHPFGGGSTTAEAAPADAPAGSTTTAPTESAAAPKPGEPVDVEAVLNGMAAKNSQTLNWRTSIVDLMKLLDIDSSLSARKSLADELHYTGDKEDSATMNVWLHKQVIKKLEENGGKVPADLKD</sequence>
<evidence type="ECO:0000256" key="1">
    <source>
        <dbReference type="SAM" id="MobiDB-lite"/>
    </source>
</evidence>
<protein>
    <recommendedName>
        <fullName evidence="2">DUF3597 domain-containing protein</fullName>
    </recommendedName>
</protein>
<reference evidence="3" key="1">
    <citation type="submission" date="2019-12" db="EMBL/GenBank/DDBJ databases">
        <authorList>
            <person name="Cremers G."/>
        </authorList>
    </citation>
    <scope>NUCLEOTIDE SEQUENCE</scope>
    <source>
        <strain evidence="3">Mbul1</strain>
    </source>
</reference>
<dbReference type="AlphaFoldDB" id="A0A679IWA9"/>
<proteinExistence type="predicted"/>
<evidence type="ECO:0000259" key="2">
    <source>
        <dbReference type="Pfam" id="PF12200"/>
    </source>
</evidence>
<feature type="domain" description="DUF3597" evidence="2">
    <location>
        <begin position="4"/>
        <end position="129"/>
    </location>
</feature>
<feature type="compositionally biased region" description="Low complexity" evidence="1">
    <location>
        <begin position="20"/>
        <end position="45"/>
    </location>
</feature>
<dbReference type="SUPFAM" id="SSF158634">
    <property type="entry name" value="RPA2825-like"/>
    <property type="match status" value="1"/>
</dbReference>
<accession>A0A679IWA9</accession>
<dbReference type="InterPro" id="IPR022016">
    <property type="entry name" value="DUF3597"/>
</dbReference>
<name>A0A679IWA9_9HYPH</name>
<dbReference type="Pfam" id="PF12200">
    <property type="entry name" value="DUF3597"/>
    <property type="match status" value="1"/>
</dbReference>